<name>A0A2M4DRV2_ANODA</name>
<sequence length="67" mass="7769">MCPDQTVSIWYEERVFPFSFLFFLLPLLHSVSLSAAGRFLLRRYDANCLSSFSISFSLSLQMDRTLP</sequence>
<accession>A0A2M4DRV2</accession>
<reference evidence="2" key="1">
    <citation type="submission" date="2018-01" db="EMBL/GenBank/DDBJ databases">
        <title>An insight into the sialome of Amazonian anophelines.</title>
        <authorList>
            <person name="Ribeiro J.M."/>
            <person name="Scarpassa V."/>
            <person name="Calvo E."/>
        </authorList>
    </citation>
    <scope>NUCLEOTIDE SEQUENCE</scope>
</reference>
<keyword evidence="1" id="KW-1133">Transmembrane helix</keyword>
<keyword evidence="1" id="KW-0472">Membrane</keyword>
<proteinExistence type="predicted"/>
<keyword evidence="1" id="KW-0812">Transmembrane</keyword>
<dbReference type="AlphaFoldDB" id="A0A2M4DRV2"/>
<feature type="transmembrane region" description="Helical" evidence="1">
    <location>
        <begin position="20"/>
        <end position="41"/>
    </location>
</feature>
<evidence type="ECO:0000313" key="2">
    <source>
        <dbReference type="EMBL" id="MBW80242.1"/>
    </source>
</evidence>
<evidence type="ECO:0000256" key="1">
    <source>
        <dbReference type="SAM" id="Phobius"/>
    </source>
</evidence>
<protein>
    <submittedName>
        <fullName evidence="2">Uncharacterized protein</fullName>
    </submittedName>
</protein>
<organism evidence="2">
    <name type="scientific">Anopheles darlingi</name>
    <name type="common">Mosquito</name>
    <dbReference type="NCBI Taxonomy" id="43151"/>
    <lineage>
        <taxon>Eukaryota</taxon>
        <taxon>Metazoa</taxon>
        <taxon>Ecdysozoa</taxon>
        <taxon>Arthropoda</taxon>
        <taxon>Hexapoda</taxon>
        <taxon>Insecta</taxon>
        <taxon>Pterygota</taxon>
        <taxon>Neoptera</taxon>
        <taxon>Endopterygota</taxon>
        <taxon>Diptera</taxon>
        <taxon>Nematocera</taxon>
        <taxon>Culicoidea</taxon>
        <taxon>Culicidae</taxon>
        <taxon>Anophelinae</taxon>
        <taxon>Anopheles</taxon>
    </lineage>
</organism>
<dbReference type="EMBL" id="GGFL01016064">
    <property type="protein sequence ID" value="MBW80242.1"/>
    <property type="molecule type" value="Transcribed_RNA"/>
</dbReference>